<feature type="transmembrane region" description="Helical" evidence="6">
    <location>
        <begin position="149"/>
        <end position="165"/>
    </location>
</feature>
<feature type="transmembrane region" description="Helical" evidence="6">
    <location>
        <begin position="91"/>
        <end position="112"/>
    </location>
</feature>
<dbReference type="InterPro" id="IPR050846">
    <property type="entry name" value="TLCD"/>
</dbReference>
<dbReference type="SMART" id="SM00724">
    <property type="entry name" value="TLC"/>
    <property type="match status" value="1"/>
</dbReference>
<evidence type="ECO:0000256" key="6">
    <source>
        <dbReference type="SAM" id="Phobius"/>
    </source>
</evidence>
<protein>
    <recommendedName>
        <fullName evidence="7">TLC domain-containing protein</fullName>
    </recommendedName>
</protein>
<evidence type="ECO:0000259" key="7">
    <source>
        <dbReference type="PROSITE" id="PS50922"/>
    </source>
</evidence>
<dbReference type="AlphaFoldDB" id="A0A7J8Z8Y9"/>
<comment type="subcellular location">
    <subcellularLocation>
        <location evidence="1">Membrane</location>
        <topology evidence="1">Multi-pass membrane protein</topology>
    </subcellularLocation>
</comment>
<feature type="transmembrane region" description="Helical" evidence="6">
    <location>
        <begin position="248"/>
        <end position="266"/>
    </location>
</feature>
<feature type="domain" description="TLC" evidence="7">
    <location>
        <begin position="39"/>
        <end position="305"/>
    </location>
</feature>
<accession>A0A7J8Z8Y9</accession>
<dbReference type="InterPro" id="IPR006634">
    <property type="entry name" value="TLC-dom"/>
</dbReference>
<feature type="transmembrane region" description="Helical" evidence="6">
    <location>
        <begin position="217"/>
        <end position="236"/>
    </location>
</feature>
<keyword evidence="3 6" id="KW-1133">Transmembrane helix</keyword>
<evidence type="ECO:0000256" key="2">
    <source>
        <dbReference type="ARBA" id="ARBA00022692"/>
    </source>
</evidence>
<evidence type="ECO:0000256" key="5">
    <source>
        <dbReference type="PROSITE-ProRule" id="PRU00205"/>
    </source>
</evidence>
<name>A0A7J8Z8Y9_9ROSI</name>
<dbReference type="Proteomes" id="UP000593574">
    <property type="component" value="Unassembled WGS sequence"/>
</dbReference>
<keyword evidence="9" id="KW-1185">Reference proteome</keyword>
<dbReference type="PANTHER" id="PTHR13439:SF0">
    <property type="entry name" value="TOPOISOMERASE I DAMAGE AFFECTED PROTEIN 4"/>
    <property type="match status" value="1"/>
</dbReference>
<evidence type="ECO:0000256" key="1">
    <source>
        <dbReference type="ARBA" id="ARBA00004141"/>
    </source>
</evidence>
<keyword evidence="4 5" id="KW-0472">Membrane</keyword>
<gene>
    <name evidence="8" type="ORF">Golax_023453</name>
</gene>
<dbReference type="PROSITE" id="PS50922">
    <property type="entry name" value="TLC"/>
    <property type="match status" value="1"/>
</dbReference>
<sequence length="308" mass="34940">MSLIQFRLTLSFSTSSMADLPSFSTKEFYWLASCFWGIITCKLVSSPICFCFHQRHFSWASIYLLLFSDLFDEDSSNDLIVNRSSIISNMFLGFSIGYFLSDLAMVFWHFPALGGLEYVSRESCLMLFILLFCKVCMEVSLAYVALGGAWYLAGLFCLVGLSQTPNCRGLARKALPEASQTPSKWFILLISYLCQVLHHGLSMFSISLSLMSSQGQIYILMVLFSESTTPFVNIRWYLDVAGRKSSTIYIYNGIALFFGWLVLMHIPQILDLSYCCIVNFLHSVLHVGPLTLKIGIRNIGRKHYAYIN</sequence>
<evidence type="ECO:0000313" key="8">
    <source>
        <dbReference type="EMBL" id="MBA0708317.1"/>
    </source>
</evidence>
<dbReference type="Pfam" id="PF03798">
    <property type="entry name" value="TRAM_LAG1_CLN8"/>
    <property type="match status" value="1"/>
</dbReference>
<feature type="transmembrane region" description="Helical" evidence="6">
    <location>
        <begin position="186"/>
        <end position="211"/>
    </location>
</feature>
<dbReference type="GO" id="GO:0055088">
    <property type="term" value="P:lipid homeostasis"/>
    <property type="evidence" value="ECO:0007669"/>
    <property type="project" value="TreeGrafter"/>
</dbReference>
<dbReference type="GO" id="GO:0016020">
    <property type="term" value="C:membrane"/>
    <property type="evidence" value="ECO:0007669"/>
    <property type="project" value="UniProtKB-SubCell"/>
</dbReference>
<dbReference type="GO" id="GO:0005783">
    <property type="term" value="C:endoplasmic reticulum"/>
    <property type="evidence" value="ECO:0007669"/>
    <property type="project" value="TreeGrafter"/>
</dbReference>
<reference evidence="8 9" key="1">
    <citation type="journal article" date="2019" name="Genome Biol. Evol.">
        <title>Insights into the evolution of the New World diploid cottons (Gossypium, subgenus Houzingenia) based on genome sequencing.</title>
        <authorList>
            <person name="Grover C.E."/>
            <person name="Arick M.A. 2nd"/>
            <person name="Thrash A."/>
            <person name="Conover J.L."/>
            <person name="Sanders W.S."/>
            <person name="Peterson D.G."/>
            <person name="Frelichowski J.E."/>
            <person name="Scheffler J.A."/>
            <person name="Scheffler B.E."/>
            <person name="Wendel J.F."/>
        </authorList>
    </citation>
    <scope>NUCLEOTIDE SEQUENCE [LARGE SCALE GENOMIC DNA]</scope>
    <source>
        <strain evidence="8">4</strain>
        <tissue evidence="8">Leaf</tissue>
    </source>
</reference>
<feature type="transmembrane region" description="Helical" evidence="6">
    <location>
        <begin position="28"/>
        <end position="44"/>
    </location>
</feature>
<evidence type="ECO:0000313" key="9">
    <source>
        <dbReference type="Proteomes" id="UP000593574"/>
    </source>
</evidence>
<keyword evidence="2 5" id="KW-0812">Transmembrane</keyword>
<dbReference type="EMBL" id="JABEZV010000004">
    <property type="protein sequence ID" value="MBA0708317.1"/>
    <property type="molecule type" value="Genomic_DNA"/>
</dbReference>
<organism evidence="8 9">
    <name type="scientific">Gossypium laxum</name>
    <dbReference type="NCBI Taxonomy" id="34288"/>
    <lineage>
        <taxon>Eukaryota</taxon>
        <taxon>Viridiplantae</taxon>
        <taxon>Streptophyta</taxon>
        <taxon>Embryophyta</taxon>
        <taxon>Tracheophyta</taxon>
        <taxon>Spermatophyta</taxon>
        <taxon>Magnoliopsida</taxon>
        <taxon>eudicotyledons</taxon>
        <taxon>Gunneridae</taxon>
        <taxon>Pentapetalae</taxon>
        <taxon>rosids</taxon>
        <taxon>malvids</taxon>
        <taxon>Malvales</taxon>
        <taxon>Malvaceae</taxon>
        <taxon>Malvoideae</taxon>
        <taxon>Gossypium</taxon>
    </lineage>
</organism>
<comment type="caution">
    <text evidence="8">The sequence shown here is derived from an EMBL/GenBank/DDBJ whole genome shotgun (WGS) entry which is preliminary data.</text>
</comment>
<dbReference type="PANTHER" id="PTHR13439">
    <property type="entry name" value="CT120 PROTEIN"/>
    <property type="match status" value="1"/>
</dbReference>
<proteinExistence type="predicted"/>
<evidence type="ECO:0000256" key="3">
    <source>
        <dbReference type="ARBA" id="ARBA00022989"/>
    </source>
</evidence>
<evidence type="ECO:0000256" key="4">
    <source>
        <dbReference type="ARBA" id="ARBA00023136"/>
    </source>
</evidence>